<evidence type="ECO:0000313" key="2">
    <source>
        <dbReference type="EMBL" id="AWK86816.1"/>
    </source>
</evidence>
<dbReference type="EMBL" id="CP029353">
    <property type="protein sequence ID" value="AWK86816.1"/>
    <property type="molecule type" value="Genomic_DNA"/>
</dbReference>
<dbReference type="Pfam" id="PF00583">
    <property type="entry name" value="Acetyltransf_1"/>
    <property type="match status" value="1"/>
</dbReference>
<proteinExistence type="predicted"/>
<gene>
    <name evidence="2" type="ORF">DEW08_11745</name>
</gene>
<dbReference type="PROSITE" id="PS51186">
    <property type="entry name" value="GNAT"/>
    <property type="match status" value="1"/>
</dbReference>
<dbReference type="OrthoDB" id="9787920at2"/>
<dbReference type="KEGG" id="azz:DEW08_11745"/>
<name>A0A2S2CQR1_9PROT</name>
<protein>
    <submittedName>
        <fullName evidence="2">GNAT family N-acetyltransferase</fullName>
    </submittedName>
</protein>
<sequence>MTTDPITLTVTDSVAPADDAAVIRGLTLFNEERHGRPHDRRAIAVIARDADGAVVGGLTGYTQWDWLYVDHLWAGEDRRRSGLGTRLMEAAEAEARARGCRWSRLYTYDFQAPGFYLKRGYRVWAEMEGYPPGHKQIWFRKDLD</sequence>
<evidence type="ECO:0000259" key="1">
    <source>
        <dbReference type="PROSITE" id="PS51186"/>
    </source>
</evidence>
<accession>A0A2S2CQR1</accession>
<dbReference type="InterPro" id="IPR000182">
    <property type="entry name" value="GNAT_dom"/>
</dbReference>
<keyword evidence="2" id="KW-0808">Transferase</keyword>
<feature type="domain" description="N-acetyltransferase" evidence="1">
    <location>
        <begin position="1"/>
        <end position="144"/>
    </location>
</feature>
<organism evidence="2 3">
    <name type="scientific">Azospirillum thermophilum</name>
    <dbReference type="NCBI Taxonomy" id="2202148"/>
    <lineage>
        <taxon>Bacteria</taxon>
        <taxon>Pseudomonadati</taxon>
        <taxon>Pseudomonadota</taxon>
        <taxon>Alphaproteobacteria</taxon>
        <taxon>Rhodospirillales</taxon>
        <taxon>Azospirillaceae</taxon>
        <taxon>Azospirillum</taxon>
    </lineage>
</organism>
<dbReference type="Gene3D" id="3.40.630.30">
    <property type="match status" value="1"/>
</dbReference>
<dbReference type="SUPFAM" id="SSF55729">
    <property type="entry name" value="Acyl-CoA N-acyltransferases (Nat)"/>
    <property type="match status" value="1"/>
</dbReference>
<dbReference type="AlphaFoldDB" id="A0A2S2CQR1"/>
<dbReference type="RefSeq" id="WP_109327317.1">
    <property type="nucleotide sequence ID" value="NZ_CP029353.1"/>
</dbReference>
<evidence type="ECO:0000313" key="3">
    <source>
        <dbReference type="Proteomes" id="UP000245629"/>
    </source>
</evidence>
<dbReference type="InterPro" id="IPR016181">
    <property type="entry name" value="Acyl_CoA_acyltransferase"/>
</dbReference>
<reference evidence="3" key="1">
    <citation type="submission" date="2018-05" db="EMBL/GenBank/DDBJ databases">
        <title>Azospirillum thermophila sp. nov., a novel isolated from hot spring.</title>
        <authorList>
            <person name="Zhao Z."/>
        </authorList>
    </citation>
    <scope>NUCLEOTIDE SEQUENCE [LARGE SCALE GENOMIC DNA]</scope>
    <source>
        <strain evidence="3">CFH 70021</strain>
    </source>
</reference>
<dbReference type="Proteomes" id="UP000245629">
    <property type="component" value="Chromosome 2"/>
</dbReference>
<keyword evidence="3" id="KW-1185">Reference proteome</keyword>
<dbReference type="GO" id="GO:0016747">
    <property type="term" value="F:acyltransferase activity, transferring groups other than amino-acyl groups"/>
    <property type="evidence" value="ECO:0007669"/>
    <property type="project" value="InterPro"/>
</dbReference>